<dbReference type="RefSeq" id="WP_097806256.1">
    <property type="nucleotide sequence ID" value="NZ_CBDIHF020000002.1"/>
</dbReference>
<keyword evidence="2" id="KW-1185">Reference proteome</keyword>
<dbReference type="GO" id="GO:0019634">
    <property type="term" value="P:organic phosphonate metabolic process"/>
    <property type="evidence" value="ECO:0007669"/>
    <property type="project" value="InterPro"/>
</dbReference>
<dbReference type="Proteomes" id="UP000220836">
    <property type="component" value="Unassembled WGS sequence"/>
</dbReference>
<dbReference type="InterPro" id="IPR009609">
    <property type="entry name" value="Phosphonate_metab_PhnG"/>
</dbReference>
<dbReference type="OrthoDB" id="7948453at2"/>
<dbReference type="Pfam" id="PF06754">
    <property type="entry name" value="PhnG"/>
    <property type="match status" value="1"/>
</dbReference>
<protein>
    <submittedName>
        <fullName evidence="1">Phosphonate metabolism protein PhnG</fullName>
    </submittedName>
</protein>
<gene>
    <name evidence="1" type="ORF">PEV8663_03818</name>
</gene>
<sequence>MTIAQDVLPEWGHDAVLSTLARADAERLKAFAEPLIADLPQIEVLENRTGLVMLPMRDTAQGTHFHLGEILMSEARITAGTQDGYGMRRGRDLEAVMAMAVIDVAVALGVSTAECLAFLAAEADAQATADHDTLCRVEATRVNMETF</sequence>
<dbReference type="AlphaFoldDB" id="A0A238L078"/>
<reference evidence="1 2" key="1">
    <citation type="submission" date="2017-05" db="EMBL/GenBank/DDBJ databases">
        <authorList>
            <person name="Song R."/>
            <person name="Chenine A.L."/>
            <person name="Ruprecht R.M."/>
        </authorList>
    </citation>
    <scope>NUCLEOTIDE SEQUENCE [LARGE SCALE GENOMIC DNA]</scope>
    <source>
        <strain evidence="1 2">CECT 8663</strain>
    </source>
</reference>
<organism evidence="1 2">
    <name type="scientific">Pelagimonas varians</name>
    <dbReference type="NCBI Taxonomy" id="696760"/>
    <lineage>
        <taxon>Bacteria</taxon>
        <taxon>Pseudomonadati</taxon>
        <taxon>Pseudomonadota</taxon>
        <taxon>Alphaproteobacteria</taxon>
        <taxon>Rhodobacterales</taxon>
        <taxon>Roseobacteraceae</taxon>
        <taxon>Pelagimonas</taxon>
    </lineage>
</organism>
<evidence type="ECO:0000313" key="1">
    <source>
        <dbReference type="EMBL" id="SMX48338.1"/>
    </source>
</evidence>
<evidence type="ECO:0000313" key="2">
    <source>
        <dbReference type="Proteomes" id="UP000220836"/>
    </source>
</evidence>
<name>A0A238L078_9RHOB</name>
<accession>A0A238L078</accession>
<dbReference type="GO" id="GO:0015716">
    <property type="term" value="P:organic phosphonate transport"/>
    <property type="evidence" value="ECO:0007669"/>
    <property type="project" value="InterPro"/>
</dbReference>
<proteinExistence type="predicted"/>
<dbReference type="EMBL" id="FXYH01000017">
    <property type="protein sequence ID" value="SMX48338.1"/>
    <property type="molecule type" value="Genomic_DNA"/>
</dbReference>